<dbReference type="Pfam" id="PF00270">
    <property type="entry name" value="DEAD"/>
    <property type="match status" value="1"/>
</dbReference>
<dbReference type="PANTHER" id="PTHR47962:SF5">
    <property type="entry name" value="ATP-DEPENDENT HELICASE LHR-RELATED"/>
    <property type="match status" value="1"/>
</dbReference>
<keyword evidence="4 12" id="KW-0347">Helicase</keyword>
<evidence type="ECO:0000256" key="1">
    <source>
        <dbReference type="ARBA" id="ARBA00022741"/>
    </source>
</evidence>
<evidence type="ECO:0000256" key="6">
    <source>
        <dbReference type="ARBA" id="ARBA00023125"/>
    </source>
</evidence>
<dbReference type="Pfam" id="PF00271">
    <property type="entry name" value="Helicase_C"/>
    <property type="match status" value="1"/>
</dbReference>
<feature type="region of interest" description="Disordered" evidence="9">
    <location>
        <begin position="1241"/>
        <end position="1264"/>
    </location>
</feature>
<dbReference type="EMBL" id="CADCTF010000102">
    <property type="protein sequence ID" value="CAA9246928.1"/>
    <property type="molecule type" value="Genomic_DNA"/>
</dbReference>
<dbReference type="GO" id="GO:0006281">
    <property type="term" value="P:DNA repair"/>
    <property type="evidence" value="ECO:0007669"/>
    <property type="project" value="UniProtKB-KW"/>
</dbReference>
<sequence>MASLDRFSSATSSWFRSTFAAPTEAQEQGWEAISRGDHTLILAPTGSGKTLAAFLWALDRLATAGPVVEERKRCRVLYISPLKALTYDVERNLRAPLVGMEATGVRVGTRTGDTTEKERRDIHRHPPDILVTTPESLYLMLTSQVREILASVEHVIIDEIHAVAATKRGAHLALSLERLDRLCDAPPQRIGLSATQRPLDELARFLGGRDKSVTIVDAGVRKQLDIEVIVPVEDMADLGRRSSPGDPDAVLSGPAAGDPEVRSSIWPSIHPVLLELIRTHTSTLIFVNARGTAERLAGRLNELAREQAGDDTLELVRAHHGSIAREQRLEIEDALKAGKLPALVATSSLELGIDMGAIDLVVQVQAPTSVASGLQRIGRAGHQVGEPSKGKVFPKARGDLVLAAVTSQRMQAGLIEETRVPRNPLDVLAQQIIAMVAVEEGIAVDEVWRTVTAAYPYADLTTASFEAVLDMLAGRYPSAEFAEFRPRVVWDRVEGTLESRPGSRMLAITSGGTIPDRGLYGVFIAGSVGAMGKGPGGRIGELDEEMVYESREGETFVLGATTWRIEEITRDRVLVTPAPGVPGKLPFWKGDAIGRPFELGQAVGQFVRELEHWSDQRLRDECGLDDLAVANLRQYVADEMEATGGVLATDRQIVIERFRDELGDWQLCILSPYGSRVHAPWALAIEASLHEQLGYEVQTVWGDDGIVLRLPDADELPPHEMLLLDPDEVEDRVVEAVAGSAMFAGRFRENAARALLLPRRAPGRRTPLWQMRQRAADLQRISTKYGSFPIILETYRECLRDVFDLPALRGLLGDIRSRKIRVVPVDTSGPSPFAGSLVWSYVNEFLAEGDIPVAERKAQALTLDRRMLAELLGADELRELIDPAALDQLEAELQSLDERRWASSIDGAADLLRRLGDLSREELRARSTADFADALVSARRAVAVRIAGEERLIAVEDAGRYRDALGVAVPRGVPEAFLEPVSDALEQVVGRWARTHGPFTNAEPAARFGIDATRVEPAVAALSKEERLVRGAFRPVTSLAQRGVANEREWCDVEVLRMLRQRSLAALRREVEPAEVEALVRFLPAWHGIGSRAKGIDRLYEVLQQLQGVAIPASVLEPDVLAVRVSDYTPRLLDELAAAGEVVWMGAGSLARGDGRVLLHMRGSALARTVPLGERPTDEEHDRLRALLEQRGSAFFRDLAGPGGDDRRTLDALWDLVWAGEVTNDSFAALRSYTTRKRTTQTKARGRPRLGTLSALGPPTGQGRWSLVDRTPVDPTLAAHAVAATLLERHGVLTREAVRGEGVLGGFAGVYPVLRAMEESGRIRRGYFVTGLGGAQFAVPGAVDRLRSHRSATPGDPSLDFVLAATDPANPFGVALPWPAAMHGRPARVPGAYVVVLDGLPSLYVERGGKGLVPLRDFDGSWEEPAVAAVDGLVSGGRFSRLIIERRPPELDRHLQAAGFVPTPKGMTRYG</sequence>
<evidence type="ECO:0000256" key="4">
    <source>
        <dbReference type="ARBA" id="ARBA00022806"/>
    </source>
</evidence>
<feature type="domain" description="Helicase ATP-binding" evidence="10">
    <location>
        <begin position="30"/>
        <end position="214"/>
    </location>
</feature>
<accession>A0A6J4IAH5</accession>
<dbReference type="GO" id="GO:0004386">
    <property type="term" value="F:helicase activity"/>
    <property type="evidence" value="ECO:0007669"/>
    <property type="project" value="UniProtKB-KW"/>
</dbReference>
<feature type="domain" description="Helicase C-terminal" evidence="11">
    <location>
        <begin position="268"/>
        <end position="426"/>
    </location>
</feature>
<dbReference type="InterPro" id="IPR055368">
    <property type="entry name" value="WH3_Lhr"/>
</dbReference>
<dbReference type="Pfam" id="PF08494">
    <property type="entry name" value="DEAD_assoc"/>
    <property type="match status" value="1"/>
</dbReference>
<evidence type="ECO:0000256" key="8">
    <source>
        <dbReference type="ARBA" id="ARBA00023235"/>
    </source>
</evidence>
<organism evidence="12">
    <name type="scientific">uncultured Acidimicrobiales bacterium</name>
    <dbReference type="NCBI Taxonomy" id="310071"/>
    <lineage>
        <taxon>Bacteria</taxon>
        <taxon>Bacillati</taxon>
        <taxon>Actinomycetota</taxon>
        <taxon>Acidimicrobiia</taxon>
        <taxon>Acidimicrobiales</taxon>
        <taxon>environmental samples</taxon>
    </lineage>
</organism>
<evidence type="ECO:0000259" key="10">
    <source>
        <dbReference type="PROSITE" id="PS51192"/>
    </source>
</evidence>
<evidence type="ECO:0000256" key="7">
    <source>
        <dbReference type="ARBA" id="ARBA00023204"/>
    </source>
</evidence>
<protein>
    <submittedName>
        <fullName evidence="12">Probable ATP-dependent helicase lhr</fullName>
        <ecNumber evidence="12">3.6.1.-</ecNumber>
    </submittedName>
</protein>
<keyword evidence="7" id="KW-0234">DNA repair</keyword>
<dbReference type="InterPro" id="IPR013701">
    <property type="entry name" value="Lhr-like_DEAD/DEAH_assoc"/>
</dbReference>
<feature type="region of interest" description="Disordered" evidence="9">
    <location>
        <begin position="237"/>
        <end position="257"/>
    </location>
</feature>
<dbReference type="SUPFAM" id="SSF52540">
    <property type="entry name" value="P-loop containing nucleoside triphosphate hydrolases"/>
    <property type="match status" value="1"/>
</dbReference>
<evidence type="ECO:0000256" key="5">
    <source>
        <dbReference type="ARBA" id="ARBA00022840"/>
    </source>
</evidence>
<dbReference type="Gene3D" id="3.40.50.300">
    <property type="entry name" value="P-loop containing nucleotide triphosphate hydrolases"/>
    <property type="match status" value="2"/>
</dbReference>
<dbReference type="CDD" id="cd18796">
    <property type="entry name" value="SF2_C_LHR"/>
    <property type="match status" value="1"/>
</dbReference>
<dbReference type="Pfam" id="PF19306">
    <property type="entry name" value="WHD_Lhr"/>
    <property type="match status" value="1"/>
</dbReference>
<keyword evidence="3 12" id="KW-0378">Hydrolase</keyword>
<evidence type="ECO:0000256" key="3">
    <source>
        <dbReference type="ARBA" id="ARBA00022801"/>
    </source>
</evidence>
<dbReference type="InterPro" id="IPR055369">
    <property type="entry name" value="WH2_Lhr"/>
</dbReference>
<dbReference type="SMART" id="SM00487">
    <property type="entry name" value="DEXDc"/>
    <property type="match status" value="1"/>
</dbReference>
<dbReference type="GO" id="GO:0003677">
    <property type="term" value="F:DNA binding"/>
    <property type="evidence" value="ECO:0007669"/>
    <property type="project" value="UniProtKB-KW"/>
</dbReference>
<dbReference type="InterPro" id="IPR014001">
    <property type="entry name" value="Helicase_ATP-bd"/>
</dbReference>
<evidence type="ECO:0000256" key="9">
    <source>
        <dbReference type="SAM" id="MobiDB-lite"/>
    </source>
</evidence>
<keyword evidence="5" id="KW-0067">ATP-binding</keyword>
<dbReference type="CDD" id="cd17922">
    <property type="entry name" value="DEXHc_LHR-like"/>
    <property type="match status" value="1"/>
</dbReference>
<dbReference type="InterPro" id="IPR001650">
    <property type="entry name" value="Helicase_C-like"/>
</dbReference>
<dbReference type="InterPro" id="IPR045628">
    <property type="entry name" value="Lhr_WH_dom"/>
</dbReference>
<dbReference type="Pfam" id="PF23235">
    <property type="entry name" value="WHD_3rd_Lhr"/>
    <property type="match status" value="1"/>
</dbReference>
<proteinExistence type="predicted"/>
<dbReference type="PROSITE" id="PS51192">
    <property type="entry name" value="HELICASE_ATP_BIND_1"/>
    <property type="match status" value="1"/>
</dbReference>
<gene>
    <name evidence="12" type="ORF">AVDCRST_MAG50-1962</name>
</gene>
<keyword evidence="8" id="KW-0413">Isomerase</keyword>
<dbReference type="PANTHER" id="PTHR47962">
    <property type="entry name" value="ATP-DEPENDENT HELICASE LHR-RELATED-RELATED"/>
    <property type="match status" value="1"/>
</dbReference>
<evidence type="ECO:0000259" key="11">
    <source>
        <dbReference type="PROSITE" id="PS51194"/>
    </source>
</evidence>
<dbReference type="GO" id="GO:0016887">
    <property type="term" value="F:ATP hydrolysis activity"/>
    <property type="evidence" value="ECO:0007669"/>
    <property type="project" value="TreeGrafter"/>
</dbReference>
<dbReference type="SMART" id="SM00490">
    <property type="entry name" value="HELICc"/>
    <property type="match status" value="1"/>
</dbReference>
<keyword evidence="6" id="KW-0238">DNA-binding</keyword>
<dbReference type="PROSITE" id="PS51194">
    <property type="entry name" value="HELICASE_CTER"/>
    <property type="match status" value="1"/>
</dbReference>
<dbReference type="InterPro" id="IPR011545">
    <property type="entry name" value="DEAD/DEAH_box_helicase_dom"/>
</dbReference>
<evidence type="ECO:0000256" key="2">
    <source>
        <dbReference type="ARBA" id="ARBA00022763"/>
    </source>
</evidence>
<dbReference type="InterPro" id="IPR052511">
    <property type="entry name" value="ATP-dep_Helicase"/>
</dbReference>
<dbReference type="InterPro" id="IPR027417">
    <property type="entry name" value="P-loop_NTPase"/>
</dbReference>
<reference evidence="12" key="1">
    <citation type="submission" date="2020-02" db="EMBL/GenBank/DDBJ databases">
        <authorList>
            <person name="Meier V. D."/>
        </authorList>
    </citation>
    <scope>NUCLEOTIDE SEQUENCE</scope>
    <source>
        <strain evidence="12">AVDCRST_MAG50</strain>
    </source>
</reference>
<dbReference type="InterPro" id="IPR055367">
    <property type="entry name" value="WH4_Lhr"/>
</dbReference>
<dbReference type="EC" id="3.6.1.-" evidence="12"/>
<dbReference type="Pfam" id="PF23236">
    <property type="entry name" value="WHD_2nd_Lhr"/>
    <property type="match status" value="1"/>
</dbReference>
<keyword evidence="1" id="KW-0547">Nucleotide-binding</keyword>
<evidence type="ECO:0000313" key="12">
    <source>
        <dbReference type="EMBL" id="CAA9246928.1"/>
    </source>
</evidence>
<name>A0A6J4IAH5_9ACTN</name>
<dbReference type="GO" id="GO:0005524">
    <property type="term" value="F:ATP binding"/>
    <property type="evidence" value="ECO:0007669"/>
    <property type="project" value="UniProtKB-KW"/>
</dbReference>
<keyword evidence="2" id="KW-0227">DNA damage</keyword>
<dbReference type="Pfam" id="PF23234">
    <property type="entry name" value="WHD_4th_Lhr"/>
    <property type="match status" value="1"/>
</dbReference>